<evidence type="ECO:0000256" key="1">
    <source>
        <dbReference type="SAM" id="Phobius"/>
    </source>
</evidence>
<gene>
    <name evidence="3" type="ORF">SAMN06296378_1382</name>
</gene>
<keyword evidence="4" id="KW-1185">Reference proteome</keyword>
<dbReference type="GO" id="GO:0004527">
    <property type="term" value="F:exonuclease activity"/>
    <property type="evidence" value="ECO:0007669"/>
    <property type="project" value="UniProtKB-KW"/>
</dbReference>
<evidence type="ECO:0000259" key="2">
    <source>
        <dbReference type="Pfam" id="PF03372"/>
    </source>
</evidence>
<feature type="transmembrane region" description="Helical" evidence="1">
    <location>
        <begin position="69"/>
        <end position="88"/>
    </location>
</feature>
<keyword evidence="1" id="KW-0472">Membrane</keyword>
<dbReference type="EMBL" id="OCST01000003">
    <property type="protein sequence ID" value="SOE64417.1"/>
    <property type="molecule type" value="Genomic_DNA"/>
</dbReference>
<accession>A0A2C8ZIB2</accession>
<keyword evidence="3" id="KW-0540">Nuclease</keyword>
<dbReference type="InterPro" id="IPR005135">
    <property type="entry name" value="Endo/exonuclease/phosphatase"/>
</dbReference>
<evidence type="ECO:0000313" key="4">
    <source>
        <dbReference type="Proteomes" id="UP000219440"/>
    </source>
</evidence>
<sequence length="337" mass="34502">MIRRTLAAIIIVVTALALLVVAWPQLFGAARLPILAQLVSLRGAAASVGFGIVALLVIVALVSARVRRFAASMAAIMLVFCLVNLVVLSARGFGDTAFADRTDSDVTVLSWNTLGDLPGADTIAQLAIEAGADVVVLPETSRAAGEAVAALISDAGLPMIAHTTSYDEVSKARSTTLLIGVGLGEYTVDELARTTSVLPSVVASPADGSGPTIVAVHPVAPIPGEMAHWRSDLQWVKDACSGDNVIMAGDFNSTLDHYAGLGVAPGAAVGNCVDAAATTDNAAVGTWPSAAPAVLGAPIDHVMSTPNWRATGMRVITTQDDSGSDHRPIVAQLTPAD</sequence>
<feature type="domain" description="Endonuclease/exonuclease/phosphatase" evidence="2">
    <location>
        <begin position="109"/>
        <end position="326"/>
    </location>
</feature>
<dbReference type="AlphaFoldDB" id="A0A2C8ZIB2"/>
<keyword evidence="3" id="KW-0378">Hydrolase</keyword>
<evidence type="ECO:0000313" key="3">
    <source>
        <dbReference type="EMBL" id="SOE64417.1"/>
    </source>
</evidence>
<dbReference type="InterPro" id="IPR036691">
    <property type="entry name" value="Endo/exonu/phosph_ase_sf"/>
</dbReference>
<dbReference type="SUPFAM" id="SSF56219">
    <property type="entry name" value="DNase I-like"/>
    <property type="match status" value="1"/>
</dbReference>
<dbReference type="Pfam" id="PF03372">
    <property type="entry name" value="Exo_endo_phos"/>
    <property type="match status" value="1"/>
</dbReference>
<keyword evidence="3" id="KW-0255">Endonuclease</keyword>
<name>A0A2C8ZIB2_9MICO</name>
<keyword evidence="1" id="KW-1133">Transmembrane helix</keyword>
<dbReference type="RefSeq" id="WP_097060517.1">
    <property type="nucleotide sequence ID" value="NZ_BMLC01000001.1"/>
</dbReference>
<proteinExistence type="predicted"/>
<keyword evidence="3" id="KW-0269">Exonuclease</keyword>
<dbReference type="Proteomes" id="UP000219440">
    <property type="component" value="Unassembled WGS sequence"/>
</dbReference>
<keyword evidence="1" id="KW-0812">Transmembrane</keyword>
<organism evidence="3 4">
    <name type="scientific">Salinibacterium xinjiangense</name>
    <dbReference type="NCBI Taxonomy" id="386302"/>
    <lineage>
        <taxon>Bacteria</taxon>
        <taxon>Bacillati</taxon>
        <taxon>Actinomycetota</taxon>
        <taxon>Actinomycetes</taxon>
        <taxon>Micrococcales</taxon>
        <taxon>Microbacteriaceae</taxon>
        <taxon>Salinibacterium</taxon>
    </lineage>
</organism>
<reference evidence="3 4" key="1">
    <citation type="submission" date="2017-09" db="EMBL/GenBank/DDBJ databases">
        <authorList>
            <person name="Ehlers B."/>
            <person name="Leendertz F.H."/>
        </authorList>
    </citation>
    <scope>NUCLEOTIDE SEQUENCE [LARGE SCALE GENOMIC DNA]</scope>
    <source>
        <strain evidence="3 4">CGMCC 1.05381</strain>
    </source>
</reference>
<protein>
    <submittedName>
        <fullName evidence="3">Uncharacterized conserved protein YafD, endonuclease/exonuclease/phosphatase (EEP) superfamily</fullName>
    </submittedName>
</protein>
<dbReference type="Gene3D" id="3.60.10.10">
    <property type="entry name" value="Endonuclease/exonuclease/phosphatase"/>
    <property type="match status" value="1"/>
</dbReference>
<feature type="transmembrane region" description="Helical" evidence="1">
    <location>
        <begin position="39"/>
        <end position="62"/>
    </location>
</feature>
<dbReference type="OrthoDB" id="2340043at2"/>
<dbReference type="GO" id="GO:0004519">
    <property type="term" value="F:endonuclease activity"/>
    <property type="evidence" value="ECO:0007669"/>
    <property type="project" value="UniProtKB-KW"/>
</dbReference>